<feature type="domain" description="CN hydrolase" evidence="3">
    <location>
        <begin position="4"/>
        <end position="252"/>
    </location>
</feature>
<dbReference type="PROSITE" id="PS01227">
    <property type="entry name" value="UPF0012"/>
    <property type="match status" value="1"/>
</dbReference>
<dbReference type="SUPFAM" id="SSF56317">
    <property type="entry name" value="Carbon-nitrogen hydrolase"/>
    <property type="match status" value="1"/>
</dbReference>
<dbReference type="GO" id="GO:0016787">
    <property type="term" value="F:hydrolase activity"/>
    <property type="evidence" value="ECO:0007669"/>
    <property type="project" value="UniProtKB-KW"/>
</dbReference>
<evidence type="ECO:0000313" key="4">
    <source>
        <dbReference type="EMBL" id="MCY0148656.1"/>
    </source>
</evidence>
<evidence type="ECO:0000259" key="3">
    <source>
        <dbReference type="PROSITE" id="PS50263"/>
    </source>
</evidence>
<proteinExistence type="inferred from homology"/>
<dbReference type="PANTHER" id="PTHR23088:SF27">
    <property type="entry name" value="DEAMINATED GLUTATHIONE AMIDASE"/>
    <property type="match status" value="1"/>
</dbReference>
<evidence type="ECO:0000256" key="1">
    <source>
        <dbReference type="ARBA" id="ARBA00010613"/>
    </source>
</evidence>
<gene>
    <name evidence="4" type="ORF">OEG84_13340</name>
</gene>
<keyword evidence="2 4" id="KW-0378">Hydrolase</keyword>
<evidence type="ECO:0000256" key="2">
    <source>
        <dbReference type="ARBA" id="ARBA00022801"/>
    </source>
</evidence>
<evidence type="ECO:0000313" key="5">
    <source>
        <dbReference type="Proteomes" id="UP001073227"/>
    </source>
</evidence>
<comment type="caution">
    <text evidence="4">The sequence shown here is derived from an EMBL/GenBank/DDBJ whole genome shotgun (WGS) entry which is preliminary data.</text>
</comment>
<dbReference type="InterPro" id="IPR045254">
    <property type="entry name" value="Nit1/2_C-N_Hydrolase"/>
</dbReference>
<sequence>MSELVVAAIQMRSGVSPQTNIAVMDDLVREAASRGARYVQTPEMTGAVQRDRAALQQMLRSETDDPVLAAASALAAELGIHLHIGSTAVAAGDGMAANRGVVFGPDGGLLARYDKIHMFDVNLDNGESWRESALYRPGDVAQTVDIGGTRLGMGICYDIRFPDLFRDLALAGAEILTAPAAFTRQTGEAHWHVLQRARAIENGAFVISAAQGGVHEDGRETYGHSIIVDPWGRVLAEAKGDDPGVVIASLALDEVKAARAKIPNLKNARNYRVDGQQKMAEGVRVA</sequence>
<dbReference type="InterPro" id="IPR036526">
    <property type="entry name" value="C-N_Hydrolase_sf"/>
</dbReference>
<dbReference type="InterPro" id="IPR001110">
    <property type="entry name" value="UPF0012_CS"/>
</dbReference>
<dbReference type="InterPro" id="IPR003010">
    <property type="entry name" value="C-N_Hydrolase"/>
</dbReference>
<protein>
    <submittedName>
        <fullName evidence="4">Carbon-nitrogen hydrolase family protein</fullName>
    </submittedName>
</protein>
<accession>A0ABT3ZBN3</accession>
<keyword evidence="5" id="KW-1185">Reference proteome</keyword>
<dbReference type="PANTHER" id="PTHR23088">
    <property type="entry name" value="NITRILASE-RELATED"/>
    <property type="match status" value="1"/>
</dbReference>
<dbReference type="EMBL" id="JAOVZR010000001">
    <property type="protein sequence ID" value="MCY0148656.1"/>
    <property type="molecule type" value="Genomic_DNA"/>
</dbReference>
<dbReference type="CDD" id="cd07572">
    <property type="entry name" value="nit"/>
    <property type="match status" value="1"/>
</dbReference>
<organism evidence="4 5">
    <name type="scientific">Hoeflea algicola</name>
    <dbReference type="NCBI Taxonomy" id="2983763"/>
    <lineage>
        <taxon>Bacteria</taxon>
        <taxon>Pseudomonadati</taxon>
        <taxon>Pseudomonadota</taxon>
        <taxon>Alphaproteobacteria</taxon>
        <taxon>Hyphomicrobiales</taxon>
        <taxon>Rhizobiaceae</taxon>
        <taxon>Hoeflea</taxon>
    </lineage>
</organism>
<dbReference type="Pfam" id="PF00795">
    <property type="entry name" value="CN_hydrolase"/>
    <property type="match status" value="1"/>
</dbReference>
<dbReference type="PROSITE" id="PS50263">
    <property type="entry name" value="CN_HYDROLASE"/>
    <property type="match status" value="1"/>
</dbReference>
<reference evidence="4" key="1">
    <citation type="submission" date="2022-10" db="EMBL/GenBank/DDBJ databases">
        <title>Hoeflea sp. G2-23, isolated from marine algae.</title>
        <authorList>
            <person name="Kristyanto S."/>
            <person name="Kim J.M."/>
            <person name="Jeon C.O."/>
        </authorList>
    </citation>
    <scope>NUCLEOTIDE SEQUENCE</scope>
    <source>
        <strain evidence="4">G2-23</strain>
    </source>
</reference>
<dbReference type="Gene3D" id="3.60.110.10">
    <property type="entry name" value="Carbon-nitrogen hydrolase"/>
    <property type="match status" value="1"/>
</dbReference>
<dbReference type="RefSeq" id="WP_267654197.1">
    <property type="nucleotide sequence ID" value="NZ_JAOVZR010000001.1"/>
</dbReference>
<dbReference type="Proteomes" id="UP001073227">
    <property type="component" value="Unassembled WGS sequence"/>
</dbReference>
<comment type="similarity">
    <text evidence="1">Belongs to the carbon-nitrogen hydrolase superfamily. NIT1/NIT2 family.</text>
</comment>
<name>A0ABT3ZBN3_9HYPH</name>